<evidence type="ECO:0000256" key="1">
    <source>
        <dbReference type="SAM" id="Coils"/>
    </source>
</evidence>
<comment type="caution">
    <text evidence="2">The sequence shown here is derived from an EMBL/GenBank/DDBJ whole genome shotgun (WGS) entry which is preliminary data.</text>
</comment>
<dbReference type="STRING" id="2010991.A0A3M2QLZ8"/>
<evidence type="ECO:0000313" key="3">
    <source>
        <dbReference type="Proteomes" id="UP000277212"/>
    </source>
</evidence>
<evidence type="ECO:0000313" key="2">
    <source>
        <dbReference type="EMBL" id="RMI93526.1"/>
    </source>
</evidence>
<name>A0A3M2QLZ8_9HYPO</name>
<sequence length="168" mass="18577">MSTPAHKANLARIRDNQRRSRARRREYLQELEQRLRAYEIQGIHASYEVQQAAQRVAEENRQLRGLLNRHGIADGYISSYLQAGGVAAQAGPAQAPHFTLGSPGEAARPLQQQVPTSRRAAPFSTDVSYAGPPQETTPGAYGEIYMADEPPTGVIHPPVKILCEHGWR</sequence>
<dbReference type="PANTHER" id="PTHR42070:SF1">
    <property type="entry name" value="FILAMENT ASSOCIATED PROTEIN, PUTATIVE (AFU_ORTHOLOGUE AFUA_8G06630)-RELATED"/>
    <property type="match status" value="1"/>
</dbReference>
<dbReference type="Proteomes" id="UP000277212">
    <property type="component" value="Unassembled WGS sequence"/>
</dbReference>
<reference evidence="2 3" key="1">
    <citation type="submission" date="2017-06" db="EMBL/GenBank/DDBJ databases">
        <title>Comparative genomic analysis of Ambrosia Fusariam Clade fungi.</title>
        <authorList>
            <person name="Stajich J.E."/>
            <person name="Carrillo J."/>
            <person name="Kijimoto T."/>
            <person name="Eskalen A."/>
            <person name="O'Donnell K."/>
            <person name="Kasson M."/>
        </authorList>
    </citation>
    <scope>NUCLEOTIDE SEQUENCE [LARGE SCALE GENOMIC DNA]</scope>
    <source>
        <strain evidence="2">UCR3666</strain>
    </source>
</reference>
<evidence type="ECO:0008006" key="4">
    <source>
        <dbReference type="Google" id="ProtNLM"/>
    </source>
</evidence>
<keyword evidence="3" id="KW-1185">Reference proteome</keyword>
<protein>
    <recommendedName>
        <fullName evidence="4">BZIP domain-containing protein</fullName>
    </recommendedName>
</protein>
<gene>
    <name evidence="2" type="ORF">CDV36_016550</name>
</gene>
<dbReference type="EMBL" id="NKUJ01001149">
    <property type="protein sequence ID" value="RMI93526.1"/>
    <property type="molecule type" value="Genomic_DNA"/>
</dbReference>
<feature type="coiled-coil region" evidence="1">
    <location>
        <begin position="21"/>
        <end position="69"/>
    </location>
</feature>
<organism evidence="2 3">
    <name type="scientific">Fusarium kuroshium</name>
    <dbReference type="NCBI Taxonomy" id="2010991"/>
    <lineage>
        <taxon>Eukaryota</taxon>
        <taxon>Fungi</taxon>
        <taxon>Dikarya</taxon>
        <taxon>Ascomycota</taxon>
        <taxon>Pezizomycotina</taxon>
        <taxon>Sordariomycetes</taxon>
        <taxon>Hypocreomycetidae</taxon>
        <taxon>Hypocreales</taxon>
        <taxon>Nectriaceae</taxon>
        <taxon>Fusarium</taxon>
        <taxon>Fusarium solani species complex</taxon>
    </lineage>
</organism>
<dbReference type="AlphaFoldDB" id="A0A3M2QLZ8"/>
<dbReference type="OrthoDB" id="4505928at2759"/>
<proteinExistence type="predicted"/>
<accession>A0A3M2QLZ8</accession>
<keyword evidence="1" id="KW-0175">Coiled coil</keyword>
<dbReference type="PANTHER" id="PTHR42070">
    <property type="entry name" value="FILAMENT ASSOCIATED PROTEIN, PUTATIVE (AFU_ORTHOLOGUE AFUA_8G06630)-RELATED"/>
    <property type="match status" value="1"/>
</dbReference>